<dbReference type="PANTHER" id="PTHR24292:SF104">
    <property type="entry name" value="CYTOCHROME P450 308A1-RELATED"/>
    <property type="match status" value="1"/>
</dbReference>
<evidence type="ECO:0000256" key="6">
    <source>
        <dbReference type="ARBA" id="ARBA00022723"/>
    </source>
</evidence>
<gene>
    <name evidence="16" type="primary">LOC107225272</name>
</gene>
<dbReference type="SUPFAM" id="SSF48264">
    <property type="entry name" value="Cytochrome P450"/>
    <property type="match status" value="1"/>
</dbReference>
<evidence type="ECO:0000256" key="2">
    <source>
        <dbReference type="ARBA" id="ARBA00004174"/>
    </source>
</evidence>
<dbReference type="PRINTS" id="PR00385">
    <property type="entry name" value="P450"/>
</dbReference>
<dbReference type="InterPro" id="IPR017972">
    <property type="entry name" value="Cyt_P450_CS"/>
</dbReference>
<evidence type="ECO:0000313" key="16">
    <source>
        <dbReference type="RefSeq" id="XP_015521169.2"/>
    </source>
</evidence>
<dbReference type="AlphaFoldDB" id="A0A6J0C444"/>
<keyword evidence="9 14" id="KW-0560">Oxidoreductase</keyword>
<dbReference type="InParanoid" id="A0A6J0C444"/>
<evidence type="ECO:0000256" key="10">
    <source>
        <dbReference type="ARBA" id="ARBA00023004"/>
    </source>
</evidence>
<protein>
    <submittedName>
        <fullName evidence="16">Cytochrome P450 9e2</fullName>
    </submittedName>
</protein>
<dbReference type="InterPro" id="IPR001128">
    <property type="entry name" value="Cyt_P450"/>
</dbReference>
<dbReference type="InterPro" id="IPR036396">
    <property type="entry name" value="Cyt_P450_sf"/>
</dbReference>
<comment type="cofactor">
    <cofactor evidence="1 13">
        <name>heme</name>
        <dbReference type="ChEBI" id="CHEBI:30413"/>
    </cofactor>
</comment>
<sequence length="512" mass="58033">MDQTYCIIGLILVAVSLLYRHLTSTYGYWKEKSVPCLDGALPGLGHVAPMIFLRKQMSDLYREFYNKMPDRSVIGFYNFRSPSLILRDPELVKCVMSKNFKDFSDNNFEIDKRMDPILAANPFFTNGDRWKASRQQLSSAFTSGKLKYLFESIRIACAELDGYVNKKCSGKGHRDTAELELKDLFSKYTAEIVASSAFGVDGDSFKSDSKDGPFRAVGRLVFEPSIAKGLIQTIVLFVPMLSRILKIRFIPKEVDQFFRKIVQDVMKHREERGVKRPDFLQLMIEAKKNSKVDSSLEQVFDDNVITAHAASFFFDGYETASITLSFLVFQLAAHPEVQDRLRREVVDVVSKSGGLTYEAVQEMVYMDRVISESARLFPVAGALLKRCTNDTELVGSDGITCPVSTGTFVVIPIAALHMDPEHWPKPEEFNPERFTEENKQQRHKFVHLPFGEGPRICPGQRVATLIMKAAVATIIQKYRFELSSRTKIPIQLDPNYFLTTAVGGLWVKFTPL</sequence>
<evidence type="ECO:0000256" key="5">
    <source>
        <dbReference type="ARBA" id="ARBA00022617"/>
    </source>
</evidence>
<evidence type="ECO:0000256" key="8">
    <source>
        <dbReference type="ARBA" id="ARBA00022848"/>
    </source>
</evidence>
<dbReference type="GO" id="GO:0005789">
    <property type="term" value="C:endoplasmic reticulum membrane"/>
    <property type="evidence" value="ECO:0007669"/>
    <property type="project" value="UniProtKB-SubCell"/>
</dbReference>
<dbReference type="OrthoDB" id="2789670at2759"/>
<keyword evidence="5 13" id="KW-0349">Heme</keyword>
<evidence type="ECO:0000256" key="7">
    <source>
        <dbReference type="ARBA" id="ARBA00022824"/>
    </source>
</evidence>
<feature type="binding site" description="axial binding residue" evidence="13">
    <location>
        <position position="457"/>
    </location>
    <ligand>
        <name>heme</name>
        <dbReference type="ChEBI" id="CHEBI:30413"/>
    </ligand>
    <ligandPart>
        <name>Fe</name>
        <dbReference type="ChEBI" id="CHEBI:18248"/>
    </ligandPart>
</feature>
<organism evidence="16">
    <name type="scientific">Neodiprion lecontei</name>
    <name type="common">Redheaded pine sawfly</name>
    <dbReference type="NCBI Taxonomy" id="441921"/>
    <lineage>
        <taxon>Eukaryota</taxon>
        <taxon>Metazoa</taxon>
        <taxon>Ecdysozoa</taxon>
        <taxon>Arthropoda</taxon>
        <taxon>Hexapoda</taxon>
        <taxon>Insecta</taxon>
        <taxon>Pterygota</taxon>
        <taxon>Neoptera</taxon>
        <taxon>Endopterygota</taxon>
        <taxon>Hymenoptera</taxon>
        <taxon>Tenthredinoidea</taxon>
        <taxon>Diprionidae</taxon>
        <taxon>Diprioninae</taxon>
        <taxon>Neodiprion</taxon>
    </lineage>
</organism>
<dbReference type="RefSeq" id="XP_015521169.2">
    <property type="nucleotide sequence ID" value="XM_015665683.2"/>
</dbReference>
<keyword evidence="12" id="KW-0472">Membrane</keyword>
<dbReference type="Proteomes" id="UP000829291">
    <property type="component" value="Chromosome 7"/>
</dbReference>
<evidence type="ECO:0000256" key="4">
    <source>
        <dbReference type="ARBA" id="ARBA00010617"/>
    </source>
</evidence>
<evidence type="ECO:0000256" key="9">
    <source>
        <dbReference type="ARBA" id="ARBA00023002"/>
    </source>
</evidence>
<evidence type="ECO:0000256" key="3">
    <source>
        <dbReference type="ARBA" id="ARBA00004406"/>
    </source>
</evidence>
<dbReference type="InterPro" id="IPR050476">
    <property type="entry name" value="Insect_CytP450_Detox"/>
</dbReference>
<dbReference type="CDD" id="cd11056">
    <property type="entry name" value="CYP6-like"/>
    <property type="match status" value="1"/>
</dbReference>
<dbReference type="GO" id="GO:0005506">
    <property type="term" value="F:iron ion binding"/>
    <property type="evidence" value="ECO:0007669"/>
    <property type="project" value="InterPro"/>
</dbReference>
<comment type="similarity">
    <text evidence="4 14">Belongs to the cytochrome P450 family.</text>
</comment>
<evidence type="ECO:0000256" key="1">
    <source>
        <dbReference type="ARBA" id="ARBA00001971"/>
    </source>
</evidence>
<evidence type="ECO:0000256" key="13">
    <source>
        <dbReference type="PIRSR" id="PIRSR602401-1"/>
    </source>
</evidence>
<dbReference type="KEGG" id="nlo:107225272"/>
<keyword evidence="7" id="KW-0256">Endoplasmic reticulum</keyword>
<evidence type="ECO:0000256" key="12">
    <source>
        <dbReference type="ARBA" id="ARBA00023136"/>
    </source>
</evidence>
<evidence type="ECO:0000313" key="15">
    <source>
        <dbReference type="Proteomes" id="UP000829291"/>
    </source>
</evidence>
<name>A0A6J0C444_NEOLC</name>
<dbReference type="GO" id="GO:0020037">
    <property type="term" value="F:heme binding"/>
    <property type="evidence" value="ECO:0007669"/>
    <property type="project" value="InterPro"/>
</dbReference>
<proteinExistence type="inferred from homology"/>
<dbReference type="PRINTS" id="PR00463">
    <property type="entry name" value="EP450I"/>
</dbReference>
<dbReference type="PANTHER" id="PTHR24292">
    <property type="entry name" value="CYTOCHROME P450"/>
    <property type="match status" value="1"/>
</dbReference>
<accession>A0A6J0C444</accession>
<evidence type="ECO:0000256" key="11">
    <source>
        <dbReference type="ARBA" id="ARBA00023033"/>
    </source>
</evidence>
<keyword evidence="15" id="KW-1185">Reference proteome</keyword>
<dbReference type="GO" id="GO:0004497">
    <property type="term" value="F:monooxygenase activity"/>
    <property type="evidence" value="ECO:0007669"/>
    <property type="project" value="UniProtKB-KW"/>
</dbReference>
<dbReference type="InterPro" id="IPR002401">
    <property type="entry name" value="Cyt_P450_E_grp-I"/>
</dbReference>
<keyword evidence="10 13" id="KW-0408">Iron</keyword>
<dbReference type="Gene3D" id="1.10.630.10">
    <property type="entry name" value="Cytochrome P450"/>
    <property type="match status" value="1"/>
</dbReference>
<dbReference type="GeneID" id="107225272"/>
<dbReference type="GO" id="GO:0016705">
    <property type="term" value="F:oxidoreductase activity, acting on paired donors, with incorporation or reduction of molecular oxygen"/>
    <property type="evidence" value="ECO:0007669"/>
    <property type="project" value="InterPro"/>
</dbReference>
<keyword evidence="11 14" id="KW-0503">Monooxygenase</keyword>
<dbReference type="PROSITE" id="PS00086">
    <property type="entry name" value="CYTOCHROME_P450"/>
    <property type="match status" value="1"/>
</dbReference>
<evidence type="ECO:0000256" key="14">
    <source>
        <dbReference type="RuleBase" id="RU000461"/>
    </source>
</evidence>
<keyword evidence="6 13" id="KW-0479">Metal-binding</keyword>
<keyword evidence="8" id="KW-0492">Microsome</keyword>
<comment type="subcellular location">
    <subcellularLocation>
        <location evidence="3">Endoplasmic reticulum membrane</location>
        <topology evidence="3">Peripheral membrane protein</topology>
    </subcellularLocation>
    <subcellularLocation>
        <location evidence="2">Microsome membrane</location>
        <topology evidence="2">Peripheral membrane protein</topology>
    </subcellularLocation>
</comment>
<reference evidence="16" key="1">
    <citation type="submission" date="2025-08" db="UniProtKB">
        <authorList>
            <consortium name="RefSeq"/>
        </authorList>
    </citation>
    <scope>IDENTIFICATION</scope>
    <source>
        <tissue evidence="16">Thorax and Abdomen</tissue>
    </source>
</reference>
<dbReference type="Pfam" id="PF00067">
    <property type="entry name" value="p450"/>
    <property type="match status" value="1"/>
</dbReference>